<keyword evidence="2" id="KW-0413">Isomerase</keyword>
<dbReference type="GO" id="GO:0005737">
    <property type="term" value="C:cytoplasm"/>
    <property type="evidence" value="ECO:0007669"/>
    <property type="project" value="TreeGrafter"/>
</dbReference>
<dbReference type="InterPro" id="IPR050275">
    <property type="entry name" value="PGM_Phosphatase"/>
</dbReference>
<gene>
    <name evidence="5" type="ORF">KCG48_13440</name>
</gene>
<evidence type="ECO:0000313" key="5">
    <source>
        <dbReference type="EMBL" id="MBR0577316.1"/>
    </source>
</evidence>
<reference evidence="5" key="1">
    <citation type="submission" date="2021-04" db="EMBL/GenBank/DDBJ databases">
        <title>Proteiniclasticum sedimins sp. nov., an obligate anaerobic bacterium isolated from anaerobic sludge.</title>
        <authorList>
            <person name="Liu J."/>
        </authorList>
    </citation>
    <scope>NUCLEOTIDE SEQUENCE</scope>
    <source>
        <strain evidence="5">BAD-10</strain>
    </source>
</reference>
<dbReference type="Proteomes" id="UP000675379">
    <property type="component" value="Unassembled WGS sequence"/>
</dbReference>
<dbReference type="EMBL" id="JAGSCS010000026">
    <property type="protein sequence ID" value="MBR0577316.1"/>
    <property type="molecule type" value="Genomic_DNA"/>
</dbReference>
<evidence type="ECO:0000313" key="6">
    <source>
        <dbReference type="Proteomes" id="UP000675379"/>
    </source>
</evidence>
<dbReference type="InterPro" id="IPR029033">
    <property type="entry name" value="His_PPase_superfam"/>
</dbReference>
<feature type="binding site" evidence="4">
    <location>
        <position position="57"/>
    </location>
    <ligand>
        <name>substrate</name>
    </ligand>
</feature>
<dbReference type="SMART" id="SM00855">
    <property type="entry name" value="PGAM"/>
    <property type="match status" value="1"/>
</dbReference>
<evidence type="ECO:0000256" key="3">
    <source>
        <dbReference type="PIRSR" id="PIRSR613078-1"/>
    </source>
</evidence>
<dbReference type="PROSITE" id="PS00175">
    <property type="entry name" value="PG_MUTASE"/>
    <property type="match status" value="1"/>
</dbReference>
<comment type="caution">
    <text evidence="5">The sequence shown here is derived from an EMBL/GenBank/DDBJ whole genome shotgun (WGS) entry which is preliminary data.</text>
</comment>
<dbReference type="PANTHER" id="PTHR48100:SF1">
    <property type="entry name" value="HISTIDINE PHOSPHATASE FAMILY PROTEIN-RELATED"/>
    <property type="match status" value="1"/>
</dbReference>
<proteinExistence type="predicted"/>
<feature type="active site" description="Tele-phosphohistidine intermediate" evidence="3">
    <location>
        <position position="8"/>
    </location>
</feature>
<dbReference type="GO" id="GO:0016791">
    <property type="term" value="F:phosphatase activity"/>
    <property type="evidence" value="ECO:0007669"/>
    <property type="project" value="TreeGrafter"/>
</dbReference>
<dbReference type="InterPro" id="IPR001345">
    <property type="entry name" value="PG/BPGM_mutase_AS"/>
</dbReference>
<evidence type="ECO:0000256" key="4">
    <source>
        <dbReference type="PIRSR" id="PIRSR613078-2"/>
    </source>
</evidence>
<name>A0A941HRE0_9CLOT</name>
<evidence type="ECO:0000256" key="1">
    <source>
        <dbReference type="ARBA" id="ARBA00023152"/>
    </source>
</evidence>
<keyword evidence="1" id="KW-0324">Glycolysis</keyword>
<accession>A0A941HRE0</accession>
<dbReference type="CDD" id="cd07067">
    <property type="entry name" value="HP_PGM_like"/>
    <property type="match status" value="1"/>
</dbReference>
<feature type="binding site" evidence="4">
    <location>
        <begin position="7"/>
        <end position="14"/>
    </location>
    <ligand>
        <name>substrate</name>
    </ligand>
</feature>
<dbReference type="Gene3D" id="3.40.50.1240">
    <property type="entry name" value="Phosphoglycerate mutase-like"/>
    <property type="match status" value="1"/>
</dbReference>
<dbReference type="SUPFAM" id="SSF53254">
    <property type="entry name" value="Phosphoglycerate mutase-like"/>
    <property type="match status" value="1"/>
</dbReference>
<feature type="active site" description="Proton donor/acceptor" evidence="3">
    <location>
        <position position="81"/>
    </location>
</feature>
<evidence type="ECO:0000256" key="2">
    <source>
        <dbReference type="ARBA" id="ARBA00023235"/>
    </source>
</evidence>
<sequence length="205" mass="23438">MNLFITRHGETQWNTEKRLQGWLNSPLTPRGIEQGKLLHEAVRMYGIEKIYSSPSERALKTALAAKGDCKLPLELLDELKEMNMGDWEGKTLAEIEAREPENFANYWSRPHLFVKNSGEDFPEILQRAKKALQKILAENSEGNILVVTHGVTLKALMSHFSEEGFEGFWTKPVVEQASISQIQVDDQGIASIKLYGDTRHFERRR</sequence>
<dbReference type="PANTHER" id="PTHR48100">
    <property type="entry name" value="BROAD-SPECIFICITY PHOSPHATASE YOR283W-RELATED"/>
    <property type="match status" value="1"/>
</dbReference>
<dbReference type="Pfam" id="PF00300">
    <property type="entry name" value="His_Phos_1"/>
    <property type="match status" value="1"/>
</dbReference>
<dbReference type="InterPro" id="IPR013078">
    <property type="entry name" value="His_Pase_superF_clade-1"/>
</dbReference>
<protein>
    <submittedName>
        <fullName evidence="5">Histidine phosphatase family protein</fullName>
    </submittedName>
</protein>
<keyword evidence="6" id="KW-1185">Reference proteome</keyword>
<dbReference type="AlphaFoldDB" id="A0A941HRE0"/>
<organism evidence="5 6">
    <name type="scientific">Proteiniclasticum sediminis</name>
    <dbReference type="NCBI Taxonomy" id="2804028"/>
    <lineage>
        <taxon>Bacteria</taxon>
        <taxon>Bacillati</taxon>
        <taxon>Bacillota</taxon>
        <taxon>Clostridia</taxon>
        <taxon>Eubacteriales</taxon>
        <taxon>Clostridiaceae</taxon>
        <taxon>Proteiniclasticum</taxon>
    </lineage>
</organism>